<dbReference type="Proteomes" id="UP000320160">
    <property type="component" value="Unassembled WGS sequence"/>
</dbReference>
<keyword evidence="3" id="KW-1185">Reference proteome</keyword>
<name>A0A553WDA9_9SPHN</name>
<dbReference type="Gene3D" id="1.10.260.40">
    <property type="entry name" value="lambda repressor-like DNA-binding domains"/>
    <property type="match status" value="1"/>
</dbReference>
<protein>
    <submittedName>
        <fullName evidence="2">Helix-turn-helix transcriptional regulator</fullName>
    </submittedName>
</protein>
<dbReference type="InterPro" id="IPR010982">
    <property type="entry name" value="Lambda_DNA-bd_dom_sf"/>
</dbReference>
<gene>
    <name evidence="2" type="ORF">FOM92_15510</name>
</gene>
<dbReference type="SUPFAM" id="SSF47413">
    <property type="entry name" value="lambda repressor-like DNA-binding domains"/>
    <property type="match status" value="1"/>
</dbReference>
<dbReference type="SMART" id="SM00530">
    <property type="entry name" value="HTH_XRE"/>
    <property type="match status" value="1"/>
</dbReference>
<comment type="caution">
    <text evidence="2">The sequence shown here is derived from an EMBL/GenBank/DDBJ whole genome shotgun (WGS) entry which is preliminary data.</text>
</comment>
<evidence type="ECO:0000313" key="2">
    <source>
        <dbReference type="EMBL" id="TSB02685.1"/>
    </source>
</evidence>
<dbReference type="PROSITE" id="PS50943">
    <property type="entry name" value="HTH_CROC1"/>
    <property type="match status" value="1"/>
</dbReference>
<dbReference type="Pfam" id="PF01381">
    <property type="entry name" value="HTH_3"/>
    <property type="match status" value="1"/>
</dbReference>
<dbReference type="EMBL" id="VKKU01000002">
    <property type="protein sequence ID" value="TSB02685.1"/>
    <property type="molecule type" value="Genomic_DNA"/>
</dbReference>
<sequence>MLAALKRHLKTAGWTAATIAQKLQIGEATAKRWLAGKALTIDRLTALADLCDLSLSELVRETERPAARLARELTLAQERALMADEFMALMFFTILSGYPPEETAADFELPISMVEGALVRLERLALIDRLSGGRVRALVDRTVVWRKAPMRQLFETRMKAQFMAIDFAAPETPYASEVVKLSPQGAAALAELIEEYRRRVQLLAEHDRETSHLPASWYTMLAVMRPLDLSGLERLRG</sequence>
<accession>A0A553WDA9</accession>
<proteinExistence type="predicted"/>
<dbReference type="GO" id="GO:0003677">
    <property type="term" value="F:DNA binding"/>
    <property type="evidence" value="ECO:0007669"/>
    <property type="project" value="InterPro"/>
</dbReference>
<dbReference type="InterPro" id="IPR001387">
    <property type="entry name" value="Cro/C1-type_HTH"/>
</dbReference>
<organism evidence="2 3">
    <name type="scientific">Sphingorhabdus contaminans</name>
    <dbReference type="NCBI Taxonomy" id="1343899"/>
    <lineage>
        <taxon>Bacteria</taxon>
        <taxon>Pseudomonadati</taxon>
        <taxon>Pseudomonadota</taxon>
        <taxon>Alphaproteobacteria</taxon>
        <taxon>Sphingomonadales</taxon>
        <taxon>Sphingomonadaceae</taxon>
        <taxon>Sphingorhabdus</taxon>
    </lineage>
</organism>
<dbReference type="OrthoDB" id="7503985at2"/>
<feature type="domain" description="HTH cro/C1-type" evidence="1">
    <location>
        <begin position="5"/>
        <end position="58"/>
    </location>
</feature>
<evidence type="ECO:0000259" key="1">
    <source>
        <dbReference type="PROSITE" id="PS50943"/>
    </source>
</evidence>
<dbReference type="CDD" id="cd00093">
    <property type="entry name" value="HTH_XRE"/>
    <property type="match status" value="1"/>
</dbReference>
<evidence type="ECO:0000313" key="3">
    <source>
        <dbReference type="Proteomes" id="UP000320160"/>
    </source>
</evidence>
<dbReference type="AlphaFoldDB" id="A0A553WDA9"/>
<reference evidence="2 3" key="1">
    <citation type="submission" date="2019-07" db="EMBL/GenBank/DDBJ databases">
        <authorList>
            <person name="Park M."/>
        </authorList>
    </citation>
    <scope>NUCLEOTIDE SEQUENCE [LARGE SCALE GENOMIC DNA]</scope>
    <source>
        <strain evidence="2 3">KCTC32445</strain>
    </source>
</reference>